<reference evidence="5" key="1">
    <citation type="submission" date="2016-06" db="UniProtKB">
        <authorList>
            <consortium name="WormBaseParasite"/>
        </authorList>
    </citation>
    <scope>IDENTIFICATION</scope>
</reference>
<keyword evidence="4" id="KW-1185">Reference proteome</keyword>
<dbReference type="AlphaFoldDB" id="A0A183H042"/>
<evidence type="ECO:0000313" key="5">
    <source>
        <dbReference type="WBParaSite" id="OFLC_0000085101-mRNA-1"/>
    </source>
</evidence>
<accession>A0A183H042</accession>
<sequence>MFRCSLFCLIFYLGFLILSATMNEIDIRRKIDHSKRPYNHFGRHYEYIYETPSIFDQRPRFRLSYGTIGGDTNTIGDIDTNKQISSAESHRPKKNWQSDVRKHRLENRRNDYTTKFSHNSNNEHDHAWEESESARKHVQKEYEIVRQFADDVFNQAKKELSKLPTFDIPHFQKVFSAVTNEPVLLSDFLFGREANPTLQGQYDRHKIVTNGKQKMKADKEIMENHGKNTVGRWSKNVSRNDASYQMFGILPKFDPRFPFDRAYKLMKGLQPPEMFKFPLTSFHI</sequence>
<name>A0A183H042_9BILA</name>
<evidence type="ECO:0000313" key="3">
    <source>
        <dbReference type="EMBL" id="VDO27318.1"/>
    </source>
</evidence>
<gene>
    <name evidence="3" type="ORF">OFLC_LOCUS852</name>
</gene>
<evidence type="ECO:0000256" key="2">
    <source>
        <dbReference type="SAM" id="SignalP"/>
    </source>
</evidence>
<protein>
    <submittedName>
        <fullName evidence="3 5">Uncharacterized protein</fullName>
    </submittedName>
</protein>
<feature type="region of interest" description="Disordered" evidence="1">
    <location>
        <begin position="74"/>
        <end position="100"/>
    </location>
</feature>
<feature type="signal peptide" evidence="2">
    <location>
        <begin position="1"/>
        <end position="22"/>
    </location>
</feature>
<keyword evidence="2" id="KW-0732">Signal</keyword>
<feature type="chain" id="PRO_5044552319" evidence="2">
    <location>
        <begin position="23"/>
        <end position="284"/>
    </location>
</feature>
<evidence type="ECO:0000256" key="1">
    <source>
        <dbReference type="SAM" id="MobiDB-lite"/>
    </source>
</evidence>
<dbReference type="WBParaSite" id="OFLC_0000085101-mRNA-1">
    <property type="protein sequence ID" value="OFLC_0000085101-mRNA-1"/>
    <property type="gene ID" value="OFLC_0000085101"/>
</dbReference>
<dbReference type="Proteomes" id="UP000267606">
    <property type="component" value="Unassembled WGS sequence"/>
</dbReference>
<proteinExistence type="predicted"/>
<organism evidence="5">
    <name type="scientific">Onchocerca flexuosa</name>
    <dbReference type="NCBI Taxonomy" id="387005"/>
    <lineage>
        <taxon>Eukaryota</taxon>
        <taxon>Metazoa</taxon>
        <taxon>Ecdysozoa</taxon>
        <taxon>Nematoda</taxon>
        <taxon>Chromadorea</taxon>
        <taxon>Rhabditida</taxon>
        <taxon>Spirurina</taxon>
        <taxon>Spiruromorpha</taxon>
        <taxon>Filarioidea</taxon>
        <taxon>Onchocercidae</taxon>
        <taxon>Onchocerca</taxon>
    </lineage>
</organism>
<dbReference type="EMBL" id="UZAJ01000341">
    <property type="protein sequence ID" value="VDO27318.1"/>
    <property type="molecule type" value="Genomic_DNA"/>
</dbReference>
<reference evidence="3 4" key="2">
    <citation type="submission" date="2018-11" db="EMBL/GenBank/DDBJ databases">
        <authorList>
            <consortium name="Pathogen Informatics"/>
        </authorList>
    </citation>
    <scope>NUCLEOTIDE SEQUENCE [LARGE SCALE GENOMIC DNA]</scope>
</reference>
<evidence type="ECO:0000313" key="4">
    <source>
        <dbReference type="Proteomes" id="UP000267606"/>
    </source>
</evidence>